<evidence type="ECO:0000256" key="2">
    <source>
        <dbReference type="ARBA" id="ARBA00022692"/>
    </source>
</evidence>
<comment type="subcellular location">
    <subcellularLocation>
        <location evidence="1">Membrane</location>
    </subcellularLocation>
</comment>
<keyword evidence="3" id="KW-0732">Signal</keyword>
<evidence type="ECO:0000256" key="4">
    <source>
        <dbReference type="ARBA" id="ARBA00023136"/>
    </source>
</evidence>
<evidence type="ECO:0000256" key="1">
    <source>
        <dbReference type="ARBA" id="ARBA00004370"/>
    </source>
</evidence>
<feature type="domain" description="Bacterial surface antigen (D15)" evidence="6">
    <location>
        <begin position="3"/>
        <end position="188"/>
    </location>
</feature>
<dbReference type="Pfam" id="PF01103">
    <property type="entry name" value="Omp85"/>
    <property type="match status" value="1"/>
</dbReference>
<dbReference type="AlphaFoldDB" id="A0A7C2XQP4"/>
<keyword evidence="2" id="KW-0812">Transmembrane</keyword>
<keyword evidence="5" id="KW-0998">Cell outer membrane</keyword>
<proteinExistence type="predicted"/>
<name>A0A7C2XQP4_9BACT</name>
<dbReference type="PANTHER" id="PTHR12815">
    <property type="entry name" value="SORTING AND ASSEMBLY MACHINERY SAMM50 PROTEIN FAMILY MEMBER"/>
    <property type="match status" value="1"/>
</dbReference>
<dbReference type="Gene3D" id="2.40.160.50">
    <property type="entry name" value="membrane protein fhac: a member of the omp85/tpsb transporter family"/>
    <property type="match status" value="1"/>
</dbReference>
<protein>
    <submittedName>
        <fullName evidence="7">Outer membrane protein assembly factor BamA</fullName>
    </submittedName>
</protein>
<dbReference type="Proteomes" id="UP000885986">
    <property type="component" value="Unassembled WGS sequence"/>
</dbReference>
<dbReference type="InterPro" id="IPR039910">
    <property type="entry name" value="D15-like"/>
</dbReference>
<dbReference type="PANTHER" id="PTHR12815:SF47">
    <property type="entry name" value="TRANSLOCATION AND ASSEMBLY MODULE SUBUNIT TAMA"/>
    <property type="match status" value="1"/>
</dbReference>
<sequence>IGLKHAGGFLGGDTAFSRLESSATRFFPWDGIPLLKETRSNWLNSTTFRLKGSMGYIRENETDKLPIYEKFFLGGLRTLRGFETATISPRDPEDDLYRIGGEKMWYMNSEWIFPISQEIGLKGLIFFDAGNVYTKSENWRTDDLKKSVGFGFRWLSPLGPLRLEWGYNLDPEDDEKRTVWDFSMGGVF</sequence>
<accession>A0A7C2XQP4</accession>
<evidence type="ECO:0000259" key="6">
    <source>
        <dbReference type="Pfam" id="PF01103"/>
    </source>
</evidence>
<dbReference type="GO" id="GO:0019867">
    <property type="term" value="C:outer membrane"/>
    <property type="evidence" value="ECO:0007669"/>
    <property type="project" value="InterPro"/>
</dbReference>
<comment type="caution">
    <text evidence="7">The sequence shown here is derived from an EMBL/GenBank/DDBJ whole genome shotgun (WGS) entry which is preliminary data.</text>
</comment>
<reference evidence="7" key="1">
    <citation type="journal article" date="2020" name="mSystems">
        <title>Genome- and Community-Level Interaction Insights into Carbon Utilization and Element Cycling Functions of Hydrothermarchaeota in Hydrothermal Sediment.</title>
        <authorList>
            <person name="Zhou Z."/>
            <person name="Liu Y."/>
            <person name="Xu W."/>
            <person name="Pan J."/>
            <person name="Luo Z.H."/>
            <person name="Li M."/>
        </authorList>
    </citation>
    <scope>NUCLEOTIDE SEQUENCE [LARGE SCALE GENOMIC DNA]</scope>
    <source>
        <strain evidence="7">SpSt-1224</strain>
    </source>
</reference>
<evidence type="ECO:0000313" key="7">
    <source>
        <dbReference type="EMBL" id="HET98753.1"/>
    </source>
</evidence>
<feature type="non-terminal residue" evidence="7">
    <location>
        <position position="1"/>
    </location>
</feature>
<evidence type="ECO:0000256" key="3">
    <source>
        <dbReference type="ARBA" id="ARBA00022729"/>
    </source>
</evidence>
<dbReference type="InterPro" id="IPR000184">
    <property type="entry name" value="Bac_surfAg_D15"/>
</dbReference>
<keyword evidence="4" id="KW-0472">Membrane</keyword>
<gene>
    <name evidence="7" type="ORF">ENN98_08780</name>
</gene>
<organism evidence="7">
    <name type="scientific">Desulfurivibrio alkaliphilus</name>
    <dbReference type="NCBI Taxonomy" id="427923"/>
    <lineage>
        <taxon>Bacteria</taxon>
        <taxon>Pseudomonadati</taxon>
        <taxon>Thermodesulfobacteriota</taxon>
        <taxon>Desulfobulbia</taxon>
        <taxon>Desulfobulbales</taxon>
        <taxon>Desulfobulbaceae</taxon>
        <taxon>Desulfurivibrio</taxon>
    </lineage>
</organism>
<dbReference type="EMBL" id="DSDS01000197">
    <property type="protein sequence ID" value="HET98753.1"/>
    <property type="molecule type" value="Genomic_DNA"/>
</dbReference>
<evidence type="ECO:0000256" key="5">
    <source>
        <dbReference type="ARBA" id="ARBA00023237"/>
    </source>
</evidence>